<dbReference type="PANTHER" id="PTHR12588">
    <property type="entry name" value="MYOINOSITOL OXYGENASE"/>
    <property type="match status" value="1"/>
</dbReference>
<keyword evidence="8 13" id="KW-0479">Metal-binding</keyword>
<feature type="region of interest" description="Disordered" evidence="14">
    <location>
        <begin position="45"/>
        <end position="79"/>
    </location>
</feature>
<evidence type="ECO:0000256" key="14">
    <source>
        <dbReference type="SAM" id="MobiDB-lite"/>
    </source>
</evidence>
<comment type="cofactor">
    <cofactor evidence="13">
        <name>Fe cation</name>
        <dbReference type="ChEBI" id="CHEBI:24875"/>
    </cofactor>
    <text evidence="13">Binds 2 iron ions per subunit.</text>
</comment>
<accession>A0AAV1I9X3</accession>
<keyword evidence="16" id="KW-1185">Reference proteome</keyword>
<evidence type="ECO:0000256" key="10">
    <source>
        <dbReference type="ARBA" id="ARBA00023004"/>
    </source>
</evidence>
<evidence type="ECO:0000256" key="13">
    <source>
        <dbReference type="PIRSR" id="PIRSR607828-2"/>
    </source>
</evidence>
<evidence type="ECO:0000256" key="6">
    <source>
        <dbReference type="ARBA" id="ARBA00022490"/>
    </source>
</evidence>
<feature type="binding site" evidence="13">
    <location>
        <position position="365"/>
    </location>
    <ligand>
        <name>Fe cation</name>
        <dbReference type="ChEBI" id="CHEBI:24875"/>
        <label>1</label>
    </ligand>
</feature>
<dbReference type="GO" id="GO:0019310">
    <property type="term" value="P:inositol catabolic process"/>
    <property type="evidence" value="ECO:0007669"/>
    <property type="project" value="InterPro"/>
</dbReference>
<evidence type="ECO:0000256" key="4">
    <source>
        <dbReference type="ARBA" id="ARBA00011919"/>
    </source>
</evidence>
<dbReference type="GO" id="GO:0019853">
    <property type="term" value="P:L-ascorbic acid biosynthetic process"/>
    <property type="evidence" value="ECO:0007669"/>
    <property type="project" value="UniProtKB-KW"/>
</dbReference>
<organism evidence="15 16">
    <name type="scientific">Coccomyxa viridis</name>
    <dbReference type="NCBI Taxonomy" id="1274662"/>
    <lineage>
        <taxon>Eukaryota</taxon>
        <taxon>Viridiplantae</taxon>
        <taxon>Chlorophyta</taxon>
        <taxon>core chlorophytes</taxon>
        <taxon>Trebouxiophyceae</taxon>
        <taxon>Trebouxiophyceae incertae sedis</taxon>
        <taxon>Coccomyxaceae</taxon>
        <taxon>Coccomyxa</taxon>
    </lineage>
</organism>
<evidence type="ECO:0000256" key="9">
    <source>
        <dbReference type="ARBA" id="ARBA00023002"/>
    </source>
</evidence>
<keyword evidence="7" id="KW-0060">Ascorbate biosynthesis</keyword>
<dbReference type="EC" id="1.13.99.1" evidence="4"/>
<evidence type="ECO:0000256" key="5">
    <source>
        <dbReference type="ARBA" id="ARBA00019269"/>
    </source>
</evidence>
<sequence length="561" mass="62239">MRKCISSGSLCSLHTARDFKRREHTDAALDSGTADGGCSEQCIAKDASDRTSSRRTGKGGTIGPWLVKCSPAAKRPGPVPEVDAELWKLHNLWRERQQGDGRQQGECRDSVSSFERDRLSSLTDRLRSGSGELASDLTKRDSDSSAWSEGSHCSLSSLTDARQVAFIRKARDVPGRAVSLPEALPYSDTRYVTSTQGSRAQPAQMDAHPERRSLDSDCGSEMDADCCGDSGAISLRGARAHGSNQLSVSTAARANSTGTIPFAIGHLTSDVESDRSSPGTPRTLSRWHSSVYVSEGQAAVELFFRLNHARQTMDYVRRQAAMYAKLEKREMGIWEAMAMLGTLREFETALLQEEGTDADLPLPQHAMQTAENCRAAFPDLDWLHLVGLIHSLGKVLAHKQMGAEPQWAVSGESFPVGCRFHPAIACPQFFSVNPDRRRRMYSTDTGVYKEHCGLAAVHMSWSASEYLYMVLVLNRTKLPAEALFLIRHQRFFALNRPGAPYAELLCEGDRMMVPWLARFRELSAYKRAPDQAQPGRLTGQAFREYYNGLIRKYIPNGTLRW</sequence>
<comment type="subcellular location">
    <subcellularLocation>
        <location evidence="1">Cytoplasm</location>
    </subcellularLocation>
</comment>
<comment type="catalytic activity">
    <reaction evidence="12">
        <text>myo-inositol + O2 = D-glucuronate + H2O + H(+)</text>
        <dbReference type="Rhea" id="RHEA:23696"/>
        <dbReference type="ChEBI" id="CHEBI:15377"/>
        <dbReference type="ChEBI" id="CHEBI:15378"/>
        <dbReference type="ChEBI" id="CHEBI:15379"/>
        <dbReference type="ChEBI" id="CHEBI:17268"/>
        <dbReference type="ChEBI" id="CHEBI:58720"/>
        <dbReference type="EC" id="1.13.99.1"/>
    </reaction>
</comment>
<reference evidence="15 16" key="1">
    <citation type="submission" date="2023-10" db="EMBL/GenBank/DDBJ databases">
        <authorList>
            <person name="Maclean D."/>
            <person name="Macfadyen A."/>
        </authorList>
    </citation>
    <scope>NUCLEOTIDE SEQUENCE [LARGE SCALE GENOMIC DNA]</scope>
</reference>
<proteinExistence type="inferred from homology"/>
<comment type="similarity">
    <text evidence="3">Belongs to the myo-inositol oxygenase family.</text>
</comment>
<dbReference type="EMBL" id="CAUYUE010000010">
    <property type="protein sequence ID" value="CAK0784173.1"/>
    <property type="molecule type" value="Genomic_DNA"/>
</dbReference>
<evidence type="ECO:0000256" key="3">
    <source>
        <dbReference type="ARBA" id="ARBA00005286"/>
    </source>
</evidence>
<dbReference type="PANTHER" id="PTHR12588:SF0">
    <property type="entry name" value="INOSITOL OXYGENASE"/>
    <property type="match status" value="1"/>
</dbReference>
<dbReference type="AlphaFoldDB" id="A0AAV1I9X3"/>
<dbReference type="Pfam" id="PF05153">
    <property type="entry name" value="MIOX"/>
    <property type="match status" value="1"/>
</dbReference>
<dbReference type="InterPro" id="IPR007828">
    <property type="entry name" value="Inositol_oxygenase"/>
</dbReference>
<keyword evidence="6" id="KW-0963">Cytoplasm</keyword>
<evidence type="ECO:0000256" key="11">
    <source>
        <dbReference type="ARBA" id="ARBA00029668"/>
    </source>
</evidence>
<evidence type="ECO:0000256" key="2">
    <source>
        <dbReference type="ARBA" id="ARBA00005167"/>
    </source>
</evidence>
<comment type="pathway">
    <text evidence="2">Polyol metabolism; myo-inositol degradation into D-glucuronate; D-glucuronate from myo-inositol: step 1/1.</text>
</comment>
<keyword evidence="9" id="KW-0560">Oxidoreductase</keyword>
<dbReference type="GO" id="GO:0050113">
    <property type="term" value="F:inositol oxygenase activity"/>
    <property type="evidence" value="ECO:0007669"/>
    <property type="project" value="UniProtKB-EC"/>
</dbReference>
<dbReference type="Proteomes" id="UP001314263">
    <property type="component" value="Unassembled WGS sequence"/>
</dbReference>
<keyword evidence="10 13" id="KW-0408">Iron</keyword>
<gene>
    <name evidence="15" type="ORF">CVIRNUC_007376</name>
</gene>
<protein>
    <recommendedName>
        <fullName evidence="5">Inositol oxygenase</fullName>
        <ecNumber evidence="4">1.13.99.1</ecNumber>
    </recommendedName>
    <alternativeName>
        <fullName evidence="11">Myo-inositol oxygenase</fullName>
    </alternativeName>
</protein>
<evidence type="ECO:0000313" key="16">
    <source>
        <dbReference type="Proteomes" id="UP001314263"/>
    </source>
</evidence>
<dbReference type="SUPFAM" id="SSF109604">
    <property type="entry name" value="HD-domain/PDEase-like"/>
    <property type="match status" value="1"/>
</dbReference>
<evidence type="ECO:0000256" key="8">
    <source>
        <dbReference type="ARBA" id="ARBA00022723"/>
    </source>
</evidence>
<evidence type="ECO:0000256" key="7">
    <source>
        <dbReference type="ARBA" id="ARBA00022644"/>
    </source>
</evidence>
<name>A0AAV1I9X3_9CHLO</name>
<feature type="binding site" evidence="13">
    <location>
        <position position="390"/>
    </location>
    <ligand>
        <name>Fe cation</name>
        <dbReference type="ChEBI" id="CHEBI:24875"/>
        <label>1</label>
    </ligand>
</feature>
<dbReference type="GO" id="GO:0005737">
    <property type="term" value="C:cytoplasm"/>
    <property type="evidence" value="ECO:0007669"/>
    <property type="project" value="UniProtKB-SubCell"/>
</dbReference>
<comment type="caution">
    <text evidence="15">The sequence shown here is derived from an EMBL/GenBank/DDBJ whole genome shotgun (WGS) entry which is preliminary data.</text>
</comment>
<feature type="region of interest" description="Disordered" evidence="14">
    <location>
        <begin position="191"/>
        <end position="217"/>
    </location>
</feature>
<evidence type="ECO:0000256" key="1">
    <source>
        <dbReference type="ARBA" id="ARBA00004496"/>
    </source>
</evidence>
<feature type="region of interest" description="Disordered" evidence="14">
    <location>
        <begin position="97"/>
        <end position="152"/>
    </location>
</feature>
<dbReference type="GO" id="GO:0005506">
    <property type="term" value="F:iron ion binding"/>
    <property type="evidence" value="ECO:0007669"/>
    <property type="project" value="InterPro"/>
</dbReference>
<evidence type="ECO:0000313" key="15">
    <source>
        <dbReference type="EMBL" id="CAK0784173.1"/>
    </source>
</evidence>
<feature type="compositionally biased region" description="Basic and acidic residues" evidence="14">
    <location>
        <begin position="97"/>
        <end position="127"/>
    </location>
</feature>
<evidence type="ECO:0000256" key="12">
    <source>
        <dbReference type="ARBA" id="ARBA00048271"/>
    </source>
</evidence>
<feature type="compositionally biased region" description="Polar residues" evidence="14">
    <location>
        <begin position="191"/>
        <end position="201"/>
    </location>
</feature>